<evidence type="ECO:0000313" key="29">
    <source>
        <dbReference type="EMBL" id="EAK9315964.1"/>
    </source>
</evidence>
<comment type="similarity">
    <text evidence="1 9">Belongs to the precorrin methyltransferase family.</text>
</comment>
<evidence type="ECO:0000256" key="8">
    <source>
        <dbReference type="ARBA" id="ARBA00079776"/>
    </source>
</evidence>
<reference evidence="42 74" key="1">
    <citation type="submission" date="2016-09" db="EMBL/GenBank/DDBJ databases">
        <title>100K Listeria isolates.</title>
        <authorList>
            <person name="Chen P."/>
            <person name="Weimer B.C."/>
            <person name="Kong N."/>
            <person name="Huang B."/>
        </authorList>
    </citation>
    <scope>NUCLEOTIDE SEQUENCE [LARGE SCALE GENOMIC DNA]</scope>
    <source>
        <strain evidence="42 74">BCW_2383</strain>
    </source>
</reference>
<dbReference type="EMBL" id="AAHZFY010000017">
    <property type="protein sequence ID" value="ECB9513829.1"/>
    <property type="molecule type" value="Genomic_DNA"/>
</dbReference>
<dbReference type="EMBL" id="AAAKQF010000009">
    <property type="protein sequence ID" value="EAC9041055.1"/>
    <property type="molecule type" value="Genomic_DNA"/>
</dbReference>
<dbReference type="Proteomes" id="UP000525850">
    <property type="component" value="Unassembled WGS sequence"/>
</dbReference>
<evidence type="ECO:0000313" key="64">
    <source>
        <dbReference type="Proteomes" id="UP000481141"/>
    </source>
</evidence>
<gene>
    <name evidence="24" type="primary">cobA</name>
    <name evidence="43" type="synonym">nasf</name>
    <name evidence="12" type="ORF">ABZ57_12660</name>
    <name evidence="42" type="ORF">AJL21_13110</name>
    <name evidence="13" type="ORF">ARY78_00240</name>
    <name evidence="22" type="ORF">B1N52_00455</name>
    <name evidence="21" type="ORF">B1S26_00520</name>
    <name evidence="23" type="ORF">B5K54_04540</name>
    <name evidence="33" type="ORF">BCZ19_00460</name>
    <name evidence="20" type="ORF">BCZ21_13395</name>
    <name evidence="25" type="ORF">CA369_12065</name>
    <name evidence="24" type="ORF">CAV64_02425</name>
    <name evidence="28" type="ORF">D7104_13605</name>
    <name evidence="26" type="ORF">DCT16_03630</name>
    <name evidence="14" type="ORF">DU018_06780</name>
    <name evidence="43" type="ORF">DYZ80_00052</name>
    <name evidence="27" type="ORF">E5F58_00510</name>
    <name evidence="19" type="ORF">EX365_00265</name>
    <name evidence="18" type="ORF">EXZ73_07560</name>
    <name evidence="34" type="ORF">F6436_11490</name>
    <name evidence="35" type="ORF">F6515_04815</name>
    <name evidence="29" type="ORF">FA835_02470</name>
    <name evidence="31" type="ORF">FLQ97_08770</name>
    <name evidence="30" type="ORF">FLR03_12465</name>
    <name evidence="32" type="ORF">FNX40_13750</name>
    <name evidence="38" type="ORF">G3O21_002808</name>
    <name evidence="37" type="ORF">GJW51_00070</name>
    <name evidence="36" type="ORF">GQG13_03790</name>
    <name evidence="39" type="ORF">GYS09_13145</name>
    <name evidence="40" type="ORF">GYX23_08500</name>
    <name evidence="41" type="ORF">GYY14_13395</name>
    <name evidence="15" type="ORF">KV70_12610</name>
    <name evidence="16" type="ORF">QD52_00260</name>
    <name evidence="17" type="ORF">UI29_00285</name>
</gene>
<reference evidence="35 65" key="5">
    <citation type="submission" date="2019-09" db="EMBL/GenBank/DDBJ databases">
        <authorList>
            <consortium name="PulseNet: The National Subtyping Network for Foodborne Disease Surveillance"/>
            <person name="Tarr C.L."/>
            <person name="Trees E."/>
            <person name="Katz L.S."/>
            <person name="Carleton-Romer H.A."/>
            <person name="Stroika S."/>
            <person name="Kucerova Z."/>
            <person name="Roache K.F."/>
            <person name="Sabol A.L."/>
            <person name="Besser J."/>
            <person name="Gerner-Smidt P."/>
        </authorList>
    </citation>
    <scope>NUCLEOTIDE SEQUENCE [LARGE SCALE GENOMIC DNA]</scope>
    <source>
        <strain evidence="12 47">2015L-6227</strain>
        <strain evidence="15 51">PNUSAL000910</strain>
        <strain evidence="28 50">PNUSAL004402</strain>
        <strain evidence="35 65">PNUSAL005692</strain>
    </source>
</reference>
<dbReference type="Proteomes" id="UP000841146">
    <property type="component" value="Unassembled WGS sequence"/>
</dbReference>
<evidence type="ECO:0000313" key="73">
    <source>
        <dbReference type="Proteomes" id="UP000844415"/>
    </source>
</evidence>
<dbReference type="Proteomes" id="UP000540117">
    <property type="component" value="Unassembled WGS sequence"/>
</dbReference>
<dbReference type="EMBL" id="AABGUK010000001">
    <property type="protein sequence ID" value="EAH4240476.1"/>
    <property type="molecule type" value="Genomic_DNA"/>
</dbReference>
<evidence type="ECO:0000313" key="34">
    <source>
        <dbReference type="EMBL" id="ECY6544960.1"/>
    </source>
</evidence>
<dbReference type="Proteomes" id="UP000365297">
    <property type="component" value="Unassembled WGS sequence"/>
</dbReference>
<evidence type="ECO:0000313" key="32">
    <source>
        <dbReference type="EMBL" id="ECC1557869.1"/>
    </source>
</evidence>
<evidence type="ECO:0000313" key="14">
    <source>
        <dbReference type="EMBL" id="EAC6548076.1"/>
    </source>
</evidence>
<evidence type="ECO:0000256" key="9">
    <source>
        <dbReference type="RuleBase" id="RU003960"/>
    </source>
</evidence>
<dbReference type="Proteomes" id="UP000376505">
    <property type="component" value="Unassembled WGS sequence"/>
</dbReference>
<evidence type="ECO:0000313" key="26">
    <source>
        <dbReference type="EMBL" id="EAG6168477.1"/>
    </source>
</evidence>
<evidence type="ECO:0000256" key="3">
    <source>
        <dbReference type="ARBA" id="ARBA00018323"/>
    </source>
</evidence>
<comment type="caution">
    <text evidence="24">The sequence shown here is derived from an EMBL/GenBank/DDBJ whole genome shotgun (WGS) entry which is preliminary data.</text>
</comment>
<evidence type="ECO:0000313" key="42">
    <source>
        <dbReference type="EMBL" id="OET49198.1"/>
    </source>
</evidence>
<dbReference type="Proteomes" id="UP000345329">
    <property type="component" value="Unassembled WGS sequence"/>
</dbReference>
<evidence type="ECO:0000313" key="18">
    <source>
        <dbReference type="EMBL" id="EAD5774152.1"/>
    </source>
</evidence>
<feature type="domain" description="Tetrapyrrole methylase" evidence="10">
    <location>
        <begin position="3"/>
        <end position="213"/>
    </location>
</feature>
<evidence type="ECO:0000313" key="31">
    <source>
        <dbReference type="EMBL" id="ECB9513829.1"/>
    </source>
</evidence>
<dbReference type="InterPro" id="IPR003754">
    <property type="entry name" value="4pyrrol_synth_uPrphyn_synth"/>
</dbReference>
<evidence type="ECO:0000313" key="45">
    <source>
        <dbReference type="Proteomes" id="UP000331186"/>
    </source>
</evidence>
<dbReference type="Proteomes" id="UP000339309">
    <property type="component" value="Unassembled WGS sequence"/>
</dbReference>
<dbReference type="Proteomes" id="UP000852906">
    <property type="component" value="Unassembled WGS sequence"/>
</dbReference>
<evidence type="ECO:0000256" key="4">
    <source>
        <dbReference type="ARBA" id="ARBA00022603"/>
    </source>
</evidence>
<dbReference type="EMBL" id="DAAJFY010000011">
    <property type="protein sequence ID" value="HAC0276361.1"/>
    <property type="molecule type" value="Genomic_DNA"/>
</dbReference>
<dbReference type="NCBIfam" id="TIGR01469">
    <property type="entry name" value="cobA_cysG_Cterm"/>
    <property type="match status" value="1"/>
</dbReference>
<keyword evidence="4 9" id="KW-0489">Methyltransferase</keyword>
<dbReference type="Gene3D" id="3.30.950.10">
    <property type="entry name" value="Methyltransferase, Cobalt-precorrin-4 Transmethylase, Domain 2"/>
    <property type="match status" value="1"/>
</dbReference>
<dbReference type="EMBL" id="AALAQH010000001">
    <property type="protein sequence ID" value="ECX6923128.1"/>
    <property type="molecule type" value="Genomic_DNA"/>
</dbReference>
<dbReference type="Proteomes" id="UP000427828">
    <property type="component" value="Unassembled WGS sequence"/>
</dbReference>
<keyword evidence="7" id="KW-0627">Porphyrin biosynthesis</keyword>
<dbReference type="Proteomes" id="UP000350032">
    <property type="component" value="Unassembled WGS sequence"/>
</dbReference>
<evidence type="ECO:0000313" key="36">
    <source>
        <dbReference type="EMBL" id="EDN7714244.1"/>
    </source>
</evidence>
<dbReference type="InterPro" id="IPR036108">
    <property type="entry name" value="4pyrrol_syn_uPrphyn_synt_sf"/>
</dbReference>
<dbReference type="InterPro" id="IPR006366">
    <property type="entry name" value="CobA/CysG_C"/>
</dbReference>
<evidence type="ECO:0000259" key="10">
    <source>
        <dbReference type="Pfam" id="PF00590"/>
    </source>
</evidence>
<dbReference type="EMBL" id="AACJYH010000012">
    <property type="protein sequence ID" value="EAK8898734.1"/>
    <property type="molecule type" value="Genomic_DNA"/>
</dbReference>
<evidence type="ECO:0000313" key="12">
    <source>
        <dbReference type="EMBL" id="EAC4553339.1"/>
    </source>
</evidence>
<proteinExistence type="inferred from homology"/>
<dbReference type="GO" id="GO:0019354">
    <property type="term" value="P:siroheme biosynthetic process"/>
    <property type="evidence" value="ECO:0007669"/>
    <property type="project" value="InterPro"/>
</dbReference>
<dbReference type="InterPro" id="IPR035996">
    <property type="entry name" value="4pyrrol_Methylase_sf"/>
</dbReference>
<sequence>MGKVMLIGAGPGDAQLLTVKGLAALQKADVIVYDRLVEPAMLQERKASCKLIYVGKEPLHHPIPQEEIEQILVKEAATNELVVRLKAGDPYVFGRGGEEGETLYKAGIPFEVIPGITSAIGGLAYAGIPVTHRDFASSFHVITGHLKKGRDPLDWEALARLEGTLVFLMGMTNLPNICANLLENGRKAETGVAIVQWASRGKQLTVTGNLQNIEQKVAESGISSPALIVVGDVVSLRPQLNFFEEMPLFHTKVLLPRARAGKSMLAEQIRDLGGEVTMYPNIQVVDVVPTKTKEELSEVSELLFTSKEAVERFFDYLAQLDLDIRSLKNTHLTAIGKQTKEAFSEKGIIPDSFIKRRSTELILEHLPRLQKNVSNLIIGSIVDTAEVNAILAEVEAMEMMPLYDMRPVTERPFDLASFEQVCFSSSRSVQNLLDVLTTEEKAILQTKTILSIGRFTSATLASFGINNFIEAESATPESLIELIQKTKLEGVPQ</sequence>
<evidence type="ECO:0000313" key="51">
    <source>
        <dbReference type="Proteomes" id="UP000354255"/>
    </source>
</evidence>
<dbReference type="Proteomes" id="UP000489121">
    <property type="component" value="Unassembled WGS sequence"/>
</dbReference>
<evidence type="ECO:0000313" key="25">
    <source>
        <dbReference type="EMBL" id="EAG4463026.1"/>
    </source>
</evidence>
<dbReference type="EMBL" id="AAANYN010000009">
    <property type="protein sequence ID" value="EAD5774152.1"/>
    <property type="molecule type" value="Genomic_DNA"/>
</dbReference>
<evidence type="ECO:0000313" key="60">
    <source>
        <dbReference type="Proteomes" id="UP000427828"/>
    </source>
</evidence>
<evidence type="ECO:0000313" key="62">
    <source>
        <dbReference type="Proteomes" id="UP000467347"/>
    </source>
</evidence>
<dbReference type="Proteomes" id="UP000272537">
    <property type="component" value="Unassembled WGS sequence"/>
</dbReference>
<evidence type="ECO:0000256" key="5">
    <source>
        <dbReference type="ARBA" id="ARBA00022679"/>
    </source>
</evidence>
<reference evidence="34 52" key="6">
    <citation type="submission" date="2019-09" db="EMBL/GenBank/DDBJ databases">
        <authorList>
            <consortium name="GenomeTrakr network: Whole genome sequencing for foodborne pathogen traceback"/>
        </authorList>
    </citation>
    <scope>NUCLEOTIDE SEQUENCE [LARGE SCALE GENOMIC DNA]</scope>
    <source>
        <strain evidence="34 52">FLAG-55987</strain>
        <strain evidence="29 58">PHLUSALM00088</strain>
    </source>
</reference>
<dbReference type="Proteomes" id="UP000364988">
    <property type="component" value="Unassembled WGS sequence"/>
</dbReference>
<dbReference type="Proteomes" id="UP000423131">
    <property type="component" value="Unassembled WGS sequence"/>
</dbReference>
<evidence type="ECO:0000256" key="6">
    <source>
        <dbReference type="ARBA" id="ARBA00022691"/>
    </source>
</evidence>
<accession>A0A0B8RDB8</accession>
<dbReference type="PANTHER" id="PTHR45790:SF3">
    <property type="entry name" value="S-ADENOSYL-L-METHIONINE-DEPENDENT UROPORPHYRINOGEN III METHYLTRANSFERASE, CHLOROPLASTIC"/>
    <property type="match status" value="1"/>
</dbReference>
<dbReference type="RefSeq" id="WP_010958864.1">
    <property type="nucleotide sequence ID" value="NC_021824.1"/>
</dbReference>
<dbReference type="Gene3D" id="3.40.50.10090">
    <property type="match status" value="2"/>
</dbReference>
<dbReference type="EMBL" id="AANDSR010000001">
    <property type="protein sequence ID" value="EDN9835055.1"/>
    <property type="molecule type" value="Genomic_DNA"/>
</dbReference>
<dbReference type="Proteomes" id="UP000844415">
    <property type="component" value="Unassembled WGS sequence"/>
</dbReference>
<evidence type="ECO:0000313" key="39">
    <source>
        <dbReference type="EMBL" id="HAB8558237.1"/>
    </source>
</evidence>
<evidence type="ECO:0000313" key="65">
    <source>
        <dbReference type="Proteomes" id="UP000489121"/>
    </source>
</evidence>
<dbReference type="EMBL" id="AANPAU010000012">
    <property type="protein sequence ID" value="EDP8515353.1"/>
    <property type="molecule type" value="Genomic_DNA"/>
</dbReference>
<dbReference type="EMBL" id="AABAYG010000001">
    <property type="protein sequence ID" value="EAG2243878.1"/>
    <property type="molecule type" value="Genomic_DNA"/>
</dbReference>
<dbReference type="Proteomes" id="UP000344343">
    <property type="component" value="Unassembled WGS sequence"/>
</dbReference>
<dbReference type="InterPro" id="IPR000878">
    <property type="entry name" value="4pyrrol_Mease"/>
</dbReference>
<dbReference type="EMBL" id="AABBAW010000001">
    <property type="protein sequence ID" value="EAG2513618.1"/>
    <property type="molecule type" value="Genomic_DNA"/>
</dbReference>
<dbReference type="InterPro" id="IPR003043">
    <property type="entry name" value="Uropor_MeTrfase_CS"/>
</dbReference>
<evidence type="ECO:0000313" key="17">
    <source>
        <dbReference type="EMBL" id="EAD3791205.1"/>
    </source>
</evidence>
<dbReference type="Proteomes" id="UP000566721">
    <property type="component" value="Unassembled WGS sequence"/>
</dbReference>
<name>A0A0B8RDB8_LISMN</name>
<dbReference type="EMBL" id="AAAIKW010000010">
    <property type="protein sequence ID" value="EAC4553339.1"/>
    <property type="molecule type" value="Genomic_DNA"/>
</dbReference>
<dbReference type="EC" id="2.1.1.107" evidence="2"/>
<evidence type="ECO:0000313" key="57">
    <source>
        <dbReference type="Proteomes" id="UP000403352"/>
    </source>
</evidence>
<dbReference type="GO" id="GO:0032259">
    <property type="term" value="P:methylation"/>
    <property type="evidence" value="ECO:0007669"/>
    <property type="project" value="UniProtKB-KW"/>
</dbReference>
<dbReference type="GO" id="GO:0004852">
    <property type="term" value="F:uroporphyrinogen-III synthase activity"/>
    <property type="evidence" value="ECO:0007669"/>
    <property type="project" value="InterPro"/>
</dbReference>
<dbReference type="Gene3D" id="3.40.1010.10">
    <property type="entry name" value="Cobalt-precorrin-4 Transmethylase, Domain 1"/>
    <property type="match status" value="1"/>
</dbReference>
<evidence type="ECO:0000313" key="58">
    <source>
        <dbReference type="Proteomes" id="UP000410967"/>
    </source>
</evidence>
<dbReference type="EMBL" id="DAAIJL010000014">
    <property type="protein sequence ID" value="HAB8558237.1"/>
    <property type="molecule type" value="Genomic_DNA"/>
</dbReference>
<evidence type="ECO:0000313" key="13">
    <source>
        <dbReference type="EMBL" id="EAC5548855.1"/>
    </source>
</evidence>
<organism evidence="24 69">
    <name type="scientific">Listeria monocytogenes</name>
    <dbReference type="NCBI Taxonomy" id="1639"/>
    <lineage>
        <taxon>Bacteria</taxon>
        <taxon>Bacillati</taxon>
        <taxon>Bacillota</taxon>
        <taxon>Bacilli</taxon>
        <taxon>Bacillales</taxon>
        <taxon>Listeriaceae</taxon>
        <taxon>Listeria</taxon>
    </lineage>
</organism>
<dbReference type="Proteomes" id="UP000549379">
    <property type="component" value="Unassembled WGS sequence"/>
</dbReference>
<evidence type="ECO:0000313" key="24">
    <source>
        <dbReference type="EMBL" id="EAG4330110.1"/>
    </source>
</evidence>
<dbReference type="SUPFAM" id="SSF69618">
    <property type="entry name" value="HemD-like"/>
    <property type="match status" value="1"/>
</dbReference>
<dbReference type="Proteomes" id="UP000842809">
    <property type="component" value="Unassembled WGS sequence"/>
</dbReference>
<dbReference type="EMBL" id="AALGDA010000010">
    <property type="protein sequence ID" value="ECY9782308.1"/>
    <property type="molecule type" value="Genomic_DNA"/>
</dbReference>
<dbReference type="EMBL" id="AAAJKI010000012">
    <property type="protein sequence ID" value="EAC6548076.1"/>
    <property type="molecule type" value="Genomic_DNA"/>
</dbReference>
<evidence type="ECO:0000313" key="21">
    <source>
        <dbReference type="EMBL" id="EAG2243878.1"/>
    </source>
</evidence>
<evidence type="ECO:0000313" key="54">
    <source>
        <dbReference type="Proteomes" id="UP000376505"/>
    </source>
</evidence>
<dbReference type="Proteomes" id="UP000481141">
    <property type="component" value="Unassembled WGS sequence"/>
</dbReference>
<evidence type="ECO:0000313" key="61">
    <source>
        <dbReference type="Proteomes" id="UP000455569"/>
    </source>
</evidence>
<dbReference type="Proteomes" id="UP000354255">
    <property type="component" value="Unassembled WGS sequence"/>
</dbReference>
<dbReference type="Proteomes" id="UP000528151">
    <property type="component" value="Unassembled WGS sequence"/>
</dbReference>
<dbReference type="InterPro" id="IPR014776">
    <property type="entry name" value="4pyrrole_Mease_sub2"/>
</dbReference>
<reference evidence="46 49" key="4">
    <citation type="submission" date="2018-06" db="EMBL/GenBank/DDBJ databases">
        <authorList>
            <consortium name="GenomeTrakr: Next Generation Sequencing Network for Food Pathogen Tracability"/>
        </authorList>
    </citation>
    <scope>NUCLEOTIDE SEQUENCE [LARGE SCALE GENOMIC DNA]</scope>
    <source>
        <strain evidence="23 70">10B02965A-1</strain>
        <strain evidence="25 68">CFSAN063727</strain>
        <strain evidence="36 61">CFSAN102901</strain>
        <strain evidence="13 53">FDA00007096</strain>
        <strain evidence="16 57">FDA00008584</strain>
        <strain evidence="21">FDA00011243</strain>
        <strain evidence="14 45">FDA00013332</strain>
        <strain evidence="19 48">FDA00013853</strain>
        <strain evidence="30 59">FDA00014336</strain>
        <strain evidence="32 55">FDA00014370</strain>
        <strain evidence="31 56">FDA00014392</strain>
        <strain evidence="38">FDA00015054</strain>
        <strain evidence="24 69">FDA1005580-S054-001</strain>
        <strain evidence="63">FDA1090798-S029-001</strain>
        <strain evidence="64">FDA956581-098-004</strain>
        <strain evidence="22 66">FDA960927-006-004</strain>
        <strain evidence="26 71">FLAG-38921</strain>
        <strain evidence="33 60">FLAG-51482A</strain>
        <strain evidence="20 46">FLAG-54356</strain>
        <strain evidence="18 54">FSIS31901579</strain>
        <strain evidence="27 67">LS1344</strain>
        <strain evidence="37 62">OSF101448</strain>
        <strain evidence="17 49">VA-WGS-00405</strain>
    </source>
</reference>
<evidence type="ECO:0000313" key="20">
    <source>
        <dbReference type="EMBL" id="EAG2088261.1"/>
    </source>
</evidence>
<evidence type="ECO:0000313" key="43">
    <source>
        <dbReference type="EMBL" id="RKA10525.1"/>
    </source>
</evidence>
<dbReference type="Proteomes" id="UP000403352">
    <property type="component" value="Unassembled WGS sequence"/>
</dbReference>
<evidence type="ECO:0000313" key="71">
    <source>
        <dbReference type="Proteomes" id="UP000566721"/>
    </source>
</evidence>
<evidence type="ECO:0000313" key="44">
    <source>
        <dbReference type="Proteomes" id="UP000272537"/>
    </source>
</evidence>
<evidence type="ECO:0000313" key="19">
    <source>
        <dbReference type="EMBL" id="EAD5784990.1"/>
    </source>
</evidence>
<evidence type="ECO:0000313" key="55">
    <source>
        <dbReference type="Proteomes" id="UP000389283"/>
    </source>
</evidence>
<dbReference type="Proteomes" id="UP000455569">
    <property type="component" value="Unassembled WGS sequence"/>
</dbReference>
<dbReference type="Proteomes" id="UP000467347">
    <property type="component" value="Unassembled WGS sequence"/>
</dbReference>
<dbReference type="EMBL" id="AAHZFN010000016">
    <property type="protein sequence ID" value="ECB9474492.1"/>
    <property type="molecule type" value="Genomic_DNA"/>
</dbReference>
<dbReference type="EMBL" id="AABAWE010000007">
    <property type="protein sequence ID" value="EAG2088261.1"/>
    <property type="molecule type" value="Genomic_DNA"/>
</dbReference>
<evidence type="ECO:0000313" key="66">
    <source>
        <dbReference type="Proteomes" id="UP000525850"/>
    </source>
</evidence>
<keyword evidence="6" id="KW-0949">S-adenosyl-L-methionine</keyword>
<dbReference type="KEGG" id="lmok:CQ02_06165"/>
<dbReference type="EMBL" id="DAAJCS010000005">
    <property type="protein sequence ID" value="HAC0013034.1"/>
    <property type="molecule type" value="Genomic_DNA"/>
</dbReference>
<keyword evidence="5 9" id="KW-0808">Transferase</keyword>
<dbReference type="EMBL" id="AABCVX010000001">
    <property type="protein sequence ID" value="EAG6168477.1"/>
    <property type="molecule type" value="Genomic_DNA"/>
</dbReference>
<evidence type="ECO:0000313" key="30">
    <source>
        <dbReference type="EMBL" id="ECB9474492.1"/>
    </source>
</evidence>
<evidence type="ECO:0000313" key="23">
    <source>
        <dbReference type="EMBL" id="EAG2996558.1"/>
    </source>
</evidence>
<evidence type="ECO:0000313" key="16">
    <source>
        <dbReference type="EMBL" id="EAD1183509.1"/>
    </source>
</evidence>
<evidence type="ECO:0000313" key="15">
    <source>
        <dbReference type="EMBL" id="EAC9041055.1"/>
    </source>
</evidence>
<dbReference type="EMBL" id="AABBYJ010000001">
    <property type="protein sequence ID" value="EAG4330110.1"/>
    <property type="molecule type" value="Genomic_DNA"/>
</dbReference>
<evidence type="ECO:0000313" key="74">
    <source>
        <dbReference type="Proteomes" id="UP000852906"/>
    </source>
</evidence>
<evidence type="ECO:0000313" key="38">
    <source>
        <dbReference type="EMBL" id="EDP8515353.1"/>
    </source>
</evidence>
<evidence type="ECO:0000313" key="48">
    <source>
        <dbReference type="Proteomes" id="UP000344343"/>
    </source>
</evidence>
<evidence type="ECO:0000256" key="1">
    <source>
        <dbReference type="ARBA" id="ARBA00005879"/>
    </source>
</evidence>
<evidence type="ECO:0000313" key="63">
    <source>
        <dbReference type="Proteomes" id="UP000478704"/>
    </source>
</evidence>
<feature type="domain" description="Tetrapyrrole biosynthesis uroporphyrinogen III synthase" evidence="11">
    <location>
        <begin position="265"/>
        <end position="481"/>
    </location>
</feature>
<dbReference type="CDD" id="cd11642">
    <property type="entry name" value="SUMT"/>
    <property type="match status" value="1"/>
</dbReference>
<dbReference type="Pfam" id="PF02602">
    <property type="entry name" value="HEM4"/>
    <property type="match status" value="1"/>
</dbReference>
<dbReference type="Proteomes" id="UP000331186">
    <property type="component" value="Unassembled WGS sequence"/>
</dbReference>
<dbReference type="GO" id="GO:0004851">
    <property type="term" value="F:uroporphyrin-III C-methyltransferase activity"/>
    <property type="evidence" value="ECO:0007669"/>
    <property type="project" value="UniProtKB-EC"/>
</dbReference>
<dbReference type="NCBIfam" id="NF004790">
    <property type="entry name" value="PRK06136.1"/>
    <property type="match status" value="1"/>
</dbReference>
<evidence type="ECO:0000313" key="33">
    <source>
        <dbReference type="EMBL" id="ECX6923128.1"/>
    </source>
</evidence>
<dbReference type="Proteomes" id="UP000398321">
    <property type="component" value="Unassembled WGS sequence"/>
</dbReference>
<dbReference type="EMBL" id="AAALRN010000001">
    <property type="protein sequence ID" value="EAD1183509.1"/>
    <property type="molecule type" value="Genomic_DNA"/>
</dbReference>
<dbReference type="SUPFAM" id="SSF53790">
    <property type="entry name" value="Tetrapyrrole methylase"/>
    <property type="match status" value="1"/>
</dbReference>
<dbReference type="EMBL" id="QXLS01000001">
    <property type="protein sequence ID" value="RKA10525.1"/>
    <property type="molecule type" value="Genomic_DNA"/>
</dbReference>
<evidence type="ECO:0000313" key="28">
    <source>
        <dbReference type="EMBL" id="EAK8898734.1"/>
    </source>
</evidence>
<dbReference type="PROSITE" id="PS00840">
    <property type="entry name" value="SUMT_2"/>
    <property type="match status" value="1"/>
</dbReference>
<dbReference type="EMBL" id="AAANYR010000001">
    <property type="protein sequence ID" value="EAD5784990.1"/>
    <property type="molecule type" value="Genomic_DNA"/>
</dbReference>
<dbReference type="EMBL" id="AABBZO010000015">
    <property type="protein sequence ID" value="EAG4463026.1"/>
    <property type="molecule type" value="Genomic_DNA"/>
</dbReference>
<dbReference type="PANTHER" id="PTHR45790">
    <property type="entry name" value="SIROHEME SYNTHASE-RELATED"/>
    <property type="match status" value="1"/>
</dbReference>
<evidence type="ECO:0000313" key="52">
    <source>
        <dbReference type="Proteomes" id="UP000364988"/>
    </source>
</evidence>
<dbReference type="FunFam" id="3.30.950.10:FF:000001">
    <property type="entry name" value="Siroheme synthase"/>
    <property type="match status" value="1"/>
</dbReference>
<evidence type="ECO:0000313" key="37">
    <source>
        <dbReference type="EMBL" id="EDN9835055.1"/>
    </source>
</evidence>
<reference evidence="39" key="7">
    <citation type="submission" date="2020-01" db="EMBL/GenBank/DDBJ databases">
        <authorList>
            <consortium name="NCBI Pathogen Detection Project"/>
        </authorList>
    </citation>
    <scope>NUCLEOTIDE SEQUENCE</scope>
    <source>
        <strain evidence="39">CFIAFB20100120</strain>
        <strain evidence="41">CFIAFB20170037</strain>
        <strain evidence="40">CFIAFB20170045</strain>
    </source>
</reference>
<evidence type="ECO:0000256" key="7">
    <source>
        <dbReference type="ARBA" id="ARBA00023244"/>
    </source>
</evidence>
<dbReference type="Proteomes" id="UP000389283">
    <property type="component" value="Unassembled WGS sequence"/>
</dbReference>
<evidence type="ECO:0000313" key="50">
    <source>
        <dbReference type="Proteomes" id="UP000350032"/>
    </source>
</evidence>
<reference evidence="72 73" key="3">
    <citation type="journal article" date="2018" name="Genome Biol.">
        <title>SKESA: strategic k-mer extension for scrupulous assemblies.</title>
        <authorList>
            <person name="Souvorov A."/>
            <person name="Agarwala R."/>
            <person name="Lipman D.J."/>
        </authorList>
    </citation>
    <scope>NUCLEOTIDE SEQUENCE [LARGE SCALE GENOMIC DNA]</scope>
    <source>
        <strain evidence="39 73">CFIAFB20100120</strain>
        <strain evidence="41">CFIAFB20170037</strain>
        <strain evidence="40 72">CFIAFB20170045</strain>
    </source>
</reference>
<dbReference type="Proteomes" id="UP000337746">
    <property type="component" value="Unassembled WGS sequence"/>
</dbReference>
<dbReference type="PROSITE" id="PS00839">
    <property type="entry name" value="SUMT_1"/>
    <property type="match status" value="1"/>
</dbReference>
<dbReference type="EMBL" id="AAAMZD010000001">
    <property type="protein sequence ID" value="EAD3791205.1"/>
    <property type="molecule type" value="Genomic_DNA"/>
</dbReference>
<evidence type="ECO:0000313" key="68">
    <source>
        <dbReference type="Proteomes" id="UP000528151"/>
    </source>
</evidence>
<dbReference type="Pfam" id="PF00590">
    <property type="entry name" value="TP_methylase"/>
    <property type="match status" value="1"/>
</dbReference>
<dbReference type="FunFam" id="3.40.1010.10:FF:000001">
    <property type="entry name" value="Siroheme synthase"/>
    <property type="match status" value="1"/>
</dbReference>
<reference evidence="43 44" key="2">
    <citation type="journal article" date="2018" name="BMC Genomics">
        <title>Genes significantly associated with lineage II food isolates of Listeria monocytogenes.</title>
        <authorList>
            <person name="Pirone-Davies C."/>
            <person name="Chen Y."/>
            <person name="Pightling A."/>
            <person name="Ryan G."/>
            <person name="Wang Y."/>
            <person name="Yao K."/>
            <person name="Hoffmann M."/>
            <person name="Allard M.W."/>
        </authorList>
    </citation>
    <scope>NUCLEOTIDE SEQUENCE [LARGE SCALE GENOMIC DNA]</scope>
    <source>
        <strain evidence="43 44">PNUSAL000550</strain>
    </source>
</reference>
<evidence type="ECO:0000256" key="2">
    <source>
        <dbReference type="ARBA" id="ARBA00012162"/>
    </source>
</evidence>
<dbReference type="EMBL" id="AALEDS010000011">
    <property type="protein sequence ID" value="ECY6544960.1"/>
    <property type="molecule type" value="Genomic_DNA"/>
</dbReference>
<protein>
    <recommendedName>
        <fullName evidence="3">Uroporphyrinogen-III C-methyltransferase</fullName>
        <ecNumber evidence="2">2.1.1.107</ecNumber>
    </recommendedName>
    <alternativeName>
        <fullName evidence="8">Uroporphyrinogen III methylase</fullName>
    </alternativeName>
</protein>
<dbReference type="EMBL" id="AAAIXK010000001">
    <property type="protein sequence ID" value="EAC5548855.1"/>
    <property type="molecule type" value="Genomic_DNA"/>
</dbReference>
<evidence type="ECO:0000313" key="47">
    <source>
        <dbReference type="Proteomes" id="UP000339309"/>
    </source>
</evidence>
<evidence type="ECO:0000313" key="67">
    <source>
        <dbReference type="Proteomes" id="UP000527632"/>
    </source>
</evidence>
<dbReference type="EMBL" id="AABBHO010000009">
    <property type="protein sequence ID" value="EAG2996558.1"/>
    <property type="molecule type" value="Genomic_DNA"/>
</dbReference>
<dbReference type="AlphaFoldDB" id="A0A0B8RDB8"/>
<dbReference type="CDD" id="cd06578">
    <property type="entry name" value="HemD"/>
    <property type="match status" value="1"/>
</dbReference>
<evidence type="ECO:0000313" key="27">
    <source>
        <dbReference type="EMBL" id="EAH4240476.1"/>
    </source>
</evidence>
<evidence type="ECO:0000313" key="22">
    <source>
        <dbReference type="EMBL" id="EAG2513618.1"/>
    </source>
</evidence>
<dbReference type="InterPro" id="IPR050161">
    <property type="entry name" value="Siro_Cobalamin_biosynth"/>
</dbReference>
<dbReference type="EMBL" id="AACKDQ010000004">
    <property type="protein sequence ID" value="EAK9315964.1"/>
    <property type="molecule type" value="Genomic_DNA"/>
</dbReference>
<dbReference type="Proteomes" id="UP000478704">
    <property type="component" value="Unassembled WGS sequence"/>
</dbReference>
<dbReference type="Proteomes" id="UP000410967">
    <property type="component" value="Unassembled WGS sequence"/>
</dbReference>
<dbReference type="InterPro" id="IPR014777">
    <property type="entry name" value="4pyrrole_Mease_sub1"/>
</dbReference>
<evidence type="ECO:0000313" key="41">
    <source>
        <dbReference type="EMBL" id="HAC0276361.1"/>
    </source>
</evidence>
<dbReference type="Proteomes" id="UP000527632">
    <property type="component" value="Unassembled WGS sequence"/>
</dbReference>
<evidence type="ECO:0000313" key="72">
    <source>
        <dbReference type="Proteomes" id="UP000841146"/>
    </source>
</evidence>
<evidence type="ECO:0000313" key="53">
    <source>
        <dbReference type="Proteomes" id="UP000365297"/>
    </source>
</evidence>
<evidence type="ECO:0000313" key="35">
    <source>
        <dbReference type="EMBL" id="ECY9782308.1"/>
    </source>
</evidence>
<dbReference type="EMBL" id="AANCRK010000001">
    <property type="protein sequence ID" value="EDN7714244.1"/>
    <property type="molecule type" value="Genomic_DNA"/>
</dbReference>
<evidence type="ECO:0000313" key="49">
    <source>
        <dbReference type="Proteomes" id="UP000345329"/>
    </source>
</evidence>
<evidence type="ECO:0000313" key="56">
    <source>
        <dbReference type="Proteomes" id="UP000398321"/>
    </source>
</evidence>
<evidence type="ECO:0000313" key="46">
    <source>
        <dbReference type="Proteomes" id="UP000337746"/>
    </source>
</evidence>
<evidence type="ECO:0000313" key="70">
    <source>
        <dbReference type="Proteomes" id="UP000549379"/>
    </source>
</evidence>
<evidence type="ECO:0000259" key="11">
    <source>
        <dbReference type="Pfam" id="PF02602"/>
    </source>
</evidence>
<evidence type="ECO:0000313" key="40">
    <source>
        <dbReference type="EMBL" id="HAC0013034.1"/>
    </source>
</evidence>
<dbReference type="EMBL" id="MJTJ01000019">
    <property type="protein sequence ID" value="OET49198.1"/>
    <property type="molecule type" value="Genomic_DNA"/>
</dbReference>
<evidence type="ECO:0000313" key="69">
    <source>
        <dbReference type="Proteomes" id="UP000540117"/>
    </source>
</evidence>
<evidence type="ECO:0000313" key="59">
    <source>
        <dbReference type="Proteomes" id="UP000423131"/>
    </source>
</evidence>
<dbReference type="EMBL" id="AAIAJJ010000007">
    <property type="protein sequence ID" value="ECC1557869.1"/>
    <property type="molecule type" value="Genomic_DNA"/>
</dbReference>